<comment type="caution">
    <text evidence="1">The sequence shown here is derived from an EMBL/GenBank/DDBJ whole genome shotgun (WGS) entry which is preliminary data.</text>
</comment>
<keyword evidence="2" id="KW-1185">Reference proteome</keyword>
<reference evidence="1" key="1">
    <citation type="submission" date="2021-06" db="EMBL/GenBank/DDBJ databases">
        <authorList>
            <person name="Kallberg Y."/>
            <person name="Tangrot J."/>
            <person name="Rosling A."/>
        </authorList>
    </citation>
    <scope>NUCLEOTIDE SEQUENCE</scope>
    <source>
        <strain evidence="1">MA461A</strain>
    </source>
</reference>
<organism evidence="1 2">
    <name type="scientific">Racocetra persica</name>
    <dbReference type="NCBI Taxonomy" id="160502"/>
    <lineage>
        <taxon>Eukaryota</taxon>
        <taxon>Fungi</taxon>
        <taxon>Fungi incertae sedis</taxon>
        <taxon>Mucoromycota</taxon>
        <taxon>Glomeromycotina</taxon>
        <taxon>Glomeromycetes</taxon>
        <taxon>Diversisporales</taxon>
        <taxon>Gigasporaceae</taxon>
        <taxon>Racocetra</taxon>
    </lineage>
</organism>
<evidence type="ECO:0000313" key="2">
    <source>
        <dbReference type="Proteomes" id="UP000789920"/>
    </source>
</evidence>
<sequence length="39" mass="4658">PYQQGCQSISNRNQYESHSYHHSETPLHRNHRHSETSSH</sequence>
<name>A0ACA9QXJ8_9GLOM</name>
<dbReference type="Proteomes" id="UP000789920">
    <property type="component" value="Unassembled WGS sequence"/>
</dbReference>
<proteinExistence type="predicted"/>
<dbReference type="EMBL" id="CAJVQC010039400">
    <property type="protein sequence ID" value="CAG8768440.1"/>
    <property type="molecule type" value="Genomic_DNA"/>
</dbReference>
<feature type="non-terminal residue" evidence="1">
    <location>
        <position position="1"/>
    </location>
</feature>
<protein>
    <submittedName>
        <fullName evidence="1">15691_t:CDS:1</fullName>
    </submittedName>
</protein>
<evidence type="ECO:0000313" key="1">
    <source>
        <dbReference type="EMBL" id="CAG8768440.1"/>
    </source>
</evidence>
<gene>
    <name evidence="1" type="ORF">RPERSI_LOCUS16102</name>
</gene>
<accession>A0ACA9QXJ8</accession>